<keyword evidence="6" id="KW-0326">Glycosidase</keyword>
<protein>
    <recommendedName>
        <fullName evidence="2">lysozyme</fullName>
        <ecNumber evidence="2">3.2.1.17</ecNumber>
    </recommendedName>
</protein>
<dbReference type="InterPro" id="IPR008597">
    <property type="entry name" value="Invert_lysozyme"/>
</dbReference>
<dbReference type="AlphaFoldDB" id="A0A6A4WBC4"/>
<dbReference type="EMBL" id="VIIS01000907">
    <property type="protein sequence ID" value="KAF0303895.1"/>
    <property type="molecule type" value="Genomic_DNA"/>
</dbReference>
<reference evidence="9 10" key="1">
    <citation type="submission" date="2019-07" db="EMBL/GenBank/DDBJ databases">
        <title>Draft genome assembly of a fouling barnacle, Amphibalanus amphitrite (Darwin, 1854): The first reference genome for Thecostraca.</title>
        <authorList>
            <person name="Kim W."/>
        </authorList>
    </citation>
    <scope>NUCLEOTIDE SEQUENCE [LARGE SCALE GENOMIC DNA]</scope>
    <source>
        <strain evidence="9">SNU_AA5</strain>
        <tissue evidence="9">Soma without cirri and trophi</tissue>
    </source>
</reference>
<dbReference type="Proteomes" id="UP000440578">
    <property type="component" value="Unassembled WGS sequence"/>
</dbReference>
<feature type="signal peptide" evidence="8">
    <location>
        <begin position="1"/>
        <end position="36"/>
    </location>
</feature>
<dbReference type="GO" id="GO:0031640">
    <property type="term" value="P:killing of cells of another organism"/>
    <property type="evidence" value="ECO:0007669"/>
    <property type="project" value="UniProtKB-KW"/>
</dbReference>
<evidence type="ECO:0000256" key="2">
    <source>
        <dbReference type="ARBA" id="ARBA00012732"/>
    </source>
</evidence>
<dbReference type="EC" id="3.2.1.17" evidence="2"/>
<keyword evidence="8" id="KW-0732">Signal</keyword>
<evidence type="ECO:0000256" key="1">
    <source>
        <dbReference type="ARBA" id="ARBA00000632"/>
    </source>
</evidence>
<evidence type="ECO:0000313" key="9">
    <source>
        <dbReference type="EMBL" id="KAF0303895.1"/>
    </source>
</evidence>
<dbReference type="Pfam" id="PF05497">
    <property type="entry name" value="Destabilase"/>
    <property type="match status" value="1"/>
</dbReference>
<feature type="disulfide bond" evidence="7">
    <location>
        <begin position="98"/>
        <end position="104"/>
    </location>
</feature>
<evidence type="ECO:0000256" key="6">
    <source>
        <dbReference type="ARBA" id="ARBA00023295"/>
    </source>
</evidence>
<gene>
    <name evidence="9" type="ORF">FJT64_024179</name>
</gene>
<name>A0A6A4WBC4_AMPAM</name>
<keyword evidence="7" id="KW-1015">Disulfide bond</keyword>
<proteinExistence type="predicted"/>
<keyword evidence="4" id="KW-0081">Bacteriolytic enzyme</keyword>
<dbReference type="GO" id="GO:0003796">
    <property type="term" value="F:lysozyme activity"/>
    <property type="evidence" value="ECO:0007669"/>
    <property type="project" value="UniProtKB-EC"/>
</dbReference>
<comment type="catalytic activity">
    <reaction evidence="1">
        <text>Hydrolysis of (1-&gt;4)-beta-linkages between N-acetylmuramic acid and N-acetyl-D-glucosamine residues in a peptidoglycan and between N-acetyl-D-glucosamine residues in chitodextrins.</text>
        <dbReference type="EC" id="3.2.1.17"/>
    </reaction>
</comment>
<keyword evidence="3" id="KW-0929">Antimicrobial</keyword>
<evidence type="ECO:0000256" key="3">
    <source>
        <dbReference type="ARBA" id="ARBA00022529"/>
    </source>
</evidence>
<accession>A0A6A4WBC4</accession>
<evidence type="ECO:0000313" key="10">
    <source>
        <dbReference type="Proteomes" id="UP000440578"/>
    </source>
</evidence>
<feature type="disulfide bond" evidence="7">
    <location>
        <begin position="59"/>
        <end position="73"/>
    </location>
</feature>
<dbReference type="PROSITE" id="PS51909">
    <property type="entry name" value="LYSOZYME_I"/>
    <property type="match status" value="1"/>
</dbReference>
<keyword evidence="10" id="KW-1185">Reference proteome</keyword>
<dbReference type="Gene3D" id="1.10.530.10">
    <property type="match status" value="1"/>
</dbReference>
<comment type="caution">
    <text evidence="9">The sequence shown here is derived from an EMBL/GenBank/DDBJ whole genome shotgun (WGS) entry which is preliminary data.</text>
</comment>
<sequence>MRLPDSRRASTHRAITMLKMLLPLMTVLLLWQRAASMEELCRECLCANSRGRSDNPSSCRMPDPRDCLEGMHCGPYAMDVNYWTDANNPGPEDDFFECMGDWACANKTLDNYIKK</sequence>
<feature type="chain" id="PRO_5025523963" description="lysozyme" evidence="8">
    <location>
        <begin position="37"/>
        <end position="115"/>
    </location>
</feature>
<evidence type="ECO:0000256" key="8">
    <source>
        <dbReference type="SAM" id="SignalP"/>
    </source>
</evidence>
<evidence type="ECO:0000256" key="5">
    <source>
        <dbReference type="ARBA" id="ARBA00022801"/>
    </source>
</evidence>
<dbReference type="GO" id="GO:0042742">
    <property type="term" value="P:defense response to bacterium"/>
    <property type="evidence" value="ECO:0007669"/>
    <property type="project" value="UniProtKB-KW"/>
</dbReference>
<organism evidence="9 10">
    <name type="scientific">Amphibalanus amphitrite</name>
    <name type="common">Striped barnacle</name>
    <name type="synonym">Balanus amphitrite</name>
    <dbReference type="NCBI Taxonomy" id="1232801"/>
    <lineage>
        <taxon>Eukaryota</taxon>
        <taxon>Metazoa</taxon>
        <taxon>Ecdysozoa</taxon>
        <taxon>Arthropoda</taxon>
        <taxon>Crustacea</taxon>
        <taxon>Multicrustacea</taxon>
        <taxon>Cirripedia</taxon>
        <taxon>Thoracica</taxon>
        <taxon>Thoracicalcarea</taxon>
        <taxon>Balanomorpha</taxon>
        <taxon>Balanoidea</taxon>
        <taxon>Balanidae</taxon>
        <taxon>Amphibalaninae</taxon>
        <taxon>Amphibalanus</taxon>
    </lineage>
</organism>
<evidence type="ECO:0000256" key="4">
    <source>
        <dbReference type="ARBA" id="ARBA00022638"/>
    </source>
</evidence>
<keyword evidence="5" id="KW-0378">Hydrolase</keyword>
<evidence type="ECO:0000256" key="7">
    <source>
        <dbReference type="PIRSR" id="PIRSR608597-3"/>
    </source>
</evidence>
<dbReference type="OrthoDB" id="6331689at2759"/>